<dbReference type="GO" id="GO:0008234">
    <property type="term" value="F:cysteine-type peptidase activity"/>
    <property type="evidence" value="ECO:0007669"/>
    <property type="project" value="InterPro"/>
</dbReference>
<keyword evidence="3" id="KW-0378">Hydrolase</keyword>
<feature type="region of interest" description="Disordered" evidence="4">
    <location>
        <begin position="1"/>
        <end position="104"/>
    </location>
</feature>
<feature type="compositionally biased region" description="Basic and acidic residues" evidence="4">
    <location>
        <begin position="80"/>
        <end position="91"/>
    </location>
</feature>
<evidence type="ECO:0000256" key="1">
    <source>
        <dbReference type="ARBA" id="ARBA00005234"/>
    </source>
</evidence>
<name>A0AAD4IAZ4_9PLEO</name>
<feature type="region of interest" description="Disordered" evidence="4">
    <location>
        <begin position="119"/>
        <end position="142"/>
    </location>
</feature>
<feature type="compositionally biased region" description="Low complexity" evidence="4">
    <location>
        <begin position="126"/>
        <end position="138"/>
    </location>
</feature>
<proteinExistence type="inferred from homology"/>
<evidence type="ECO:0000256" key="4">
    <source>
        <dbReference type="SAM" id="MobiDB-lite"/>
    </source>
</evidence>
<comment type="caution">
    <text evidence="6">The sequence shown here is derived from an EMBL/GenBank/DDBJ whole genome shotgun (WGS) entry which is preliminary data.</text>
</comment>
<dbReference type="InterPro" id="IPR038765">
    <property type="entry name" value="Papain-like_cys_pep_sf"/>
</dbReference>
<dbReference type="GO" id="GO:0006508">
    <property type="term" value="P:proteolysis"/>
    <property type="evidence" value="ECO:0007669"/>
    <property type="project" value="UniProtKB-KW"/>
</dbReference>
<protein>
    <recommendedName>
        <fullName evidence="5">Ubiquitin-like protease family profile domain-containing protein</fullName>
    </recommendedName>
</protein>
<accession>A0AAD4IAZ4</accession>
<reference evidence="6" key="1">
    <citation type="submission" date="2021-07" db="EMBL/GenBank/DDBJ databases">
        <title>Genome Resource of American Ginseng Black Spot Pathogen Alternaria panax.</title>
        <authorList>
            <person name="Qiu C."/>
            <person name="Wang W."/>
            <person name="Liu Z."/>
        </authorList>
    </citation>
    <scope>NUCLEOTIDE SEQUENCE</scope>
    <source>
        <strain evidence="6">BNCC115425</strain>
    </source>
</reference>
<dbReference type="Pfam" id="PF02902">
    <property type="entry name" value="Peptidase_C48"/>
    <property type="match status" value="1"/>
</dbReference>
<dbReference type="Gene3D" id="3.40.395.10">
    <property type="entry name" value="Adenoviral Proteinase, Chain A"/>
    <property type="match status" value="1"/>
</dbReference>
<feature type="compositionally biased region" description="Basic residues" evidence="4">
    <location>
        <begin position="611"/>
        <end position="623"/>
    </location>
</feature>
<evidence type="ECO:0000256" key="3">
    <source>
        <dbReference type="ARBA" id="ARBA00022801"/>
    </source>
</evidence>
<feature type="compositionally biased region" description="Low complexity" evidence="4">
    <location>
        <begin position="62"/>
        <end position="76"/>
    </location>
</feature>
<keyword evidence="2" id="KW-0645">Protease</keyword>
<dbReference type="AlphaFoldDB" id="A0AAD4IAZ4"/>
<keyword evidence="7" id="KW-1185">Reference proteome</keyword>
<dbReference type="Proteomes" id="UP001199106">
    <property type="component" value="Unassembled WGS sequence"/>
</dbReference>
<feature type="compositionally biased region" description="Low complexity" evidence="4">
    <location>
        <begin position="31"/>
        <end position="48"/>
    </location>
</feature>
<evidence type="ECO:0000313" key="6">
    <source>
        <dbReference type="EMBL" id="KAG9191177.1"/>
    </source>
</evidence>
<evidence type="ECO:0000259" key="5">
    <source>
        <dbReference type="Pfam" id="PF02902"/>
    </source>
</evidence>
<dbReference type="InterPro" id="IPR003653">
    <property type="entry name" value="Peptidase_C48_C"/>
</dbReference>
<feature type="compositionally biased region" description="Low complexity" evidence="4">
    <location>
        <begin position="649"/>
        <end position="661"/>
    </location>
</feature>
<dbReference type="SUPFAM" id="SSF54001">
    <property type="entry name" value="Cysteine proteinases"/>
    <property type="match status" value="1"/>
</dbReference>
<feature type="domain" description="Ubiquitin-like protease family profile" evidence="5">
    <location>
        <begin position="429"/>
        <end position="535"/>
    </location>
</feature>
<dbReference type="EMBL" id="JAANER010000004">
    <property type="protein sequence ID" value="KAG9191177.1"/>
    <property type="molecule type" value="Genomic_DNA"/>
</dbReference>
<evidence type="ECO:0000256" key="2">
    <source>
        <dbReference type="ARBA" id="ARBA00022670"/>
    </source>
</evidence>
<feature type="region of interest" description="Disordered" evidence="4">
    <location>
        <begin position="692"/>
        <end position="739"/>
    </location>
</feature>
<feature type="region of interest" description="Disordered" evidence="4">
    <location>
        <begin position="605"/>
        <end position="662"/>
    </location>
</feature>
<feature type="compositionally biased region" description="Polar residues" evidence="4">
    <location>
        <begin position="49"/>
        <end position="59"/>
    </location>
</feature>
<comment type="similarity">
    <text evidence="1">Belongs to the peptidase C48 family.</text>
</comment>
<feature type="region of interest" description="Disordered" evidence="4">
    <location>
        <begin position="159"/>
        <end position="182"/>
    </location>
</feature>
<gene>
    <name evidence="6" type="ORF">G6011_09265</name>
</gene>
<sequence length="739" mass="82554">MVAGDKVSNERMPVQGTAQVAPTPSDPSTPHPDSSSQPQSTSYTISQPANAETLSSTIVPVSASGPDSDPSLGSSAVDVDPPKGPELHIEMKGLVSPPTQSDPTMDPQLLGHVRDPSRIQGENQVDDTTPITPSSTDDVGNKMRTKPPVTPLLVDQAATVASSPDDTAGPPTPSTTTPSFGCTTSTLEIFESRRNQAILEHYKRTKIFHKTRSSMVHQTKKMLVSASRGFERGALPTRRTRPPLLKRRYSIEVNTTKDWEIQKYACWSHWNVKQDPLWPRSLETEPPYVTLQQHSIPDPRRYTGFSRLFNTEIPYNTEILLEVGDVTIQNDAFNYIGATVYVESGGEVWMRGESLDMALEVLRRDEDCDTYDIDIANSTVAQICCFAASGIDGPSGEYDQYRARYNDKKWIIVICNDGMGGIENDGTSGTHWSMVAMDRVSKRAYYYDSLWAHLQNYRNLGRNISLSMLNILGEDIPLWKYEVQDESPNQNYHNLFKHDEGACGPFVYKMTQILIKYIKAQQSLGFDLFSMEIDRQWAYQVFRPQFHSGFVRSEMQDSILRWRHTIQASAYADQNDYEAIKDTDTVLDDGPVVVFEVPWKPRLPVLPQTHHTGRPSRPHHTKRGCSSGSNYHDPIELDDSDDNLTIHDNGSGNNATSSSGGVTVVNRQGFISEDAVVSWEDSDDDDLYPDYPDLDGGISLIDENDGNQDEYAPARYERILSHSPEPDDVEQGPSINRHG</sequence>
<organism evidence="6 7">
    <name type="scientific">Alternaria panax</name>
    <dbReference type="NCBI Taxonomy" id="48097"/>
    <lineage>
        <taxon>Eukaryota</taxon>
        <taxon>Fungi</taxon>
        <taxon>Dikarya</taxon>
        <taxon>Ascomycota</taxon>
        <taxon>Pezizomycotina</taxon>
        <taxon>Dothideomycetes</taxon>
        <taxon>Pleosporomycetidae</taxon>
        <taxon>Pleosporales</taxon>
        <taxon>Pleosporineae</taxon>
        <taxon>Pleosporaceae</taxon>
        <taxon>Alternaria</taxon>
        <taxon>Alternaria sect. Panax</taxon>
    </lineage>
</organism>
<evidence type="ECO:0000313" key="7">
    <source>
        <dbReference type="Proteomes" id="UP001199106"/>
    </source>
</evidence>
<feature type="compositionally biased region" description="Low complexity" evidence="4">
    <location>
        <begin position="162"/>
        <end position="182"/>
    </location>
</feature>
<dbReference type="GO" id="GO:0019783">
    <property type="term" value="F:ubiquitin-like protein peptidase activity"/>
    <property type="evidence" value="ECO:0007669"/>
    <property type="project" value="UniProtKB-ARBA"/>
</dbReference>